<name>A0A139AYQ0_GONPJ</name>
<organism evidence="1 2">
    <name type="scientific">Gonapodya prolifera (strain JEL478)</name>
    <name type="common">Monoblepharis prolifera</name>
    <dbReference type="NCBI Taxonomy" id="1344416"/>
    <lineage>
        <taxon>Eukaryota</taxon>
        <taxon>Fungi</taxon>
        <taxon>Fungi incertae sedis</taxon>
        <taxon>Chytridiomycota</taxon>
        <taxon>Chytridiomycota incertae sedis</taxon>
        <taxon>Monoblepharidomycetes</taxon>
        <taxon>Monoblepharidales</taxon>
        <taxon>Gonapodyaceae</taxon>
        <taxon>Gonapodya</taxon>
    </lineage>
</organism>
<reference evidence="1 2" key="1">
    <citation type="journal article" date="2015" name="Genome Biol. Evol.">
        <title>Phylogenomic analyses indicate that early fungi evolved digesting cell walls of algal ancestors of land plants.</title>
        <authorList>
            <person name="Chang Y."/>
            <person name="Wang S."/>
            <person name="Sekimoto S."/>
            <person name="Aerts A.L."/>
            <person name="Choi C."/>
            <person name="Clum A."/>
            <person name="LaButti K.M."/>
            <person name="Lindquist E.A."/>
            <person name="Yee Ngan C."/>
            <person name="Ohm R.A."/>
            <person name="Salamov A.A."/>
            <person name="Grigoriev I.V."/>
            <person name="Spatafora J.W."/>
            <person name="Berbee M.L."/>
        </authorList>
    </citation>
    <scope>NUCLEOTIDE SEQUENCE [LARGE SCALE GENOMIC DNA]</scope>
    <source>
        <strain evidence="1 2">JEL478</strain>
    </source>
</reference>
<dbReference type="AlphaFoldDB" id="A0A139AYQ0"/>
<dbReference type="Gene3D" id="3.40.50.720">
    <property type="entry name" value="NAD(P)-binding Rossmann-like Domain"/>
    <property type="match status" value="1"/>
</dbReference>
<gene>
    <name evidence="1" type="ORF">M427DRAFT_280927</name>
</gene>
<proteinExistence type="predicted"/>
<evidence type="ECO:0000313" key="2">
    <source>
        <dbReference type="Proteomes" id="UP000070544"/>
    </source>
</evidence>
<keyword evidence="2" id="KW-1185">Reference proteome</keyword>
<dbReference type="SUPFAM" id="SSF51735">
    <property type="entry name" value="NAD(P)-binding Rossmann-fold domains"/>
    <property type="match status" value="1"/>
</dbReference>
<evidence type="ECO:0000313" key="1">
    <source>
        <dbReference type="EMBL" id="KXS21882.1"/>
    </source>
</evidence>
<dbReference type="OrthoDB" id="4109642at2759"/>
<protein>
    <recommendedName>
        <fullName evidence="3">NAD(P)-binding protein</fullName>
    </recommendedName>
</protein>
<dbReference type="EMBL" id="KQ965732">
    <property type="protein sequence ID" value="KXS21882.1"/>
    <property type="molecule type" value="Genomic_DNA"/>
</dbReference>
<evidence type="ECO:0008006" key="3">
    <source>
        <dbReference type="Google" id="ProtNLM"/>
    </source>
</evidence>
<dbReference type="InterPro" id="IPR036291">
    <property type="entry name" value="NAD(P)-bd_dom_sf"/>
</dbReference>
<accession>A0A139AYQ0</accession>
<sequence>MGDPSQPVIFISEVGSGVGLACTEAAIRQYRYNVVGVSNDSSDGLQPLLNSSSFHFVQGDIADQAVQEEAIEVATDEWGHIDALVLIPDGNVPALKGLLDMLREKLENSQLPDSVGRVIIVSEGFEHDLEAHVKSVTASNSKLVYTLINTNRSSGSQLDVGKHIVGLAAGALKRGGKL</sequence>
<dbReference type="Proteomes" id="UP000070544">
    <property type="component" value="Unassembled WGS sequence"/>
</dbReference>